<comment type="subunit">
    <text evidence="2">Monomer.</text>
</comment>
<dbReference type="InterPro" id="IPR002502">
    <property type="entry name" value="Amidase_domain"/>
</dbReference>
<dbReference type="SMR" id="A0A346RAC9"/>
<dbReference type="PANTHER" id="PTHR11022:SF77">
    <property type="entry name" value="PEPTIDOGLYCAN-RECOGNITION PROTEIN LB"/>
    <property type="match status" value="1"/>
</dbReference>
<keyword evidence="5 7" id="KW-0391">Immunity</keyword>
<dbReference type="FunFam" id="3.40.80.10:FF:000001">
    <property type="entry name" value="Peptidoglycan recognition protein 1"/>
    <property type="match status" value="1"/>
</dbReference>
<dbReference type="InterPro" id="IPR017331">
    <property type="entry name" value="Peptidoglycan_recognition"/>
</dbReference>
<dbReference type="EMBL" id="MH200919">
    <property type="protein sequence ID" value="AXS59129.1"/>
    <property type="molecule type" value="mRNA"/>
</dbReference>
<dbReference type="GO" id="GO:0045087">
    <property type="term" value="P:innate immune response"/>
    <property type="evidence" value="ECO:0007669"/>
    <property type="project" value="UniProtKB-KW"/>
</dbReference>
<sequence>MAISGASYCLLLTVFCYVNAHPLTDDEPYPYYTREDWLATPATDVEPLSTPVPYVVIHHTYIPGACNTTEQCSASMRGMQEYHKSLGWGDIGYNFAVGSDGGAYEGRGWDTMGIHAGRANSHSLGIVLIGDWRVNLPPPKQLATTKALIAKGLKDGVISPQYRLIGHSQVMSTECPGGALLAHIATWDHYLPGHVEFKPATTNSTSNL</sequence>
<organism evidence="12">
    <name type="scientific">Leguminivora glycinivorella</name>
    <dbReference type="NCBI Taxonomy" id="1035111"/>
    <lineage>
        <taxon>Eukaryota</taxon>
        <taxon>Metazoa</taxon>
        <taxon>Ecdysozoa</taxon>
        <taxon>Arthropoda</taxon>
        <taxon>Hexapoda</taxon>
        <taxon>Insecta</taxon>
        <taxon>Pterygota</taxon>
        <taxon>Neoptera</taxon>
        <taxon>Endopterygota</taxon>
        <taxon>Lepidoptera</taxon>
        <taxon>Glossata</taxon>
        <taxon>Ditrysia</taxon>
        <taxon>Tortricoidea</taxon>
        <taxon>Tortricidae</taxon>
        <taxon>Olethreutinae</taxon>
        <taxon>Grapholitini</taxon>
        <taxon>Leguminivora</taxon>
    </lineage>
</organism>
<evidence type="ECO:0000256" key="5">
    <source>
        <dbReference type="ARBA" id="ARBA00022859"/>
    </source>
</evidence>
<feature type="disulfide bond" evidence="8">
    <location>
        <begin position="66"/>
        <end position="72"/>
    </location>
</feature>
<reference evidence="12" key="1">
    <citation type="journal article" date="2018" name="PeerJ">
        <title>RNA interference-mediated silencing of genes involved in the immune responses of the soybean pod borer Leguminivora glycinivorella (Lepidoptera: Olethreutidae).</title>
        <authorList>
            <person name="Ran R."/>
            <person name="Li T."/>
            <person name="Liu X."/>
            <person name="Ni H."/>
            <person name="Li W."/>
            <person name="Meng F."/>
        </authorList>
    </citation>
    <scope>NUCLEOTIDE SEQUENCE</scope>
</reference>
<dbReference type="SUPFAM" id="SSF55846">
    <property type="entry name" value="N-acetylmuramoyl-L-alanine amidase-like"/>
    <property type="match status" value="1"/>
</dbReference>
<keyword evidence="4 9" id="KW-0732">Signal</keyword>
<accession>A0A346RAC9</accession>
<keyword evidence="3 7" id="KW-0399">Innate immunity</keyword>
<protein>
    <recommendedName>
        <fullName evidence="7">Peptidoglycan-recognition protein</fullName>
    </recommendedName>
</protein>
<evidence type="ECO:0000256" key="7">
    <source>
        <dbReference type="PIRNR" id="PIRNR037945"/>
    </source>
</evidence>
<evidence type="ECO:0000256" key="6">
    <source>
        <dbReference type="ARBA" id="ARBA00023157"/>
    </source>
</evidence>
<dbReference type="InterPro" id="IPR015510">
    <property type="entry name" value="PGRP"/>
</dbReference>
<dbReference type="GO" id="GO:0008745">
    <property type="term" value="F:N-acetylmuramoyl-L-alanine amidase activity"/>
    <property type="evidence" value="ECO:0007669"/>
    <property type="project" value="InterPro"/>
</dbReference>
<evidence type="ECO:0000259" key="11">
    <source>
        <dbReference type="SMART" id="SM00701"/>
    </source>
</evidence>
<dbReference type="AlphaFoldDB" id="A0A346RAC9"/>
<feature type="domain" description="Peptidoglycan recognition protein family" evidence="11">
    <location>
        <begin position="29"/>
        <end position="171"/>
    </location>
</feature>
<name>A0A346RAC9_9NEOP</name>
<keyword evidence="6" id="KW-1015">Disulfide bond</keyword>
<feature type="chain" id="PRO_5016666258" description="Peptidoglycan-recognition protein" evidence="9">
    <location>
        <begin position="21"/>
        <end position="208"/>
    </location>
</feature>
<feature type="domain" description="N-acetylmuramoyl-L-alanine amidase" evidence="10">
    <location>
        <begin position="40"/>
        <end position="177"/>
    </location>
</feature>
<evidence type="ECO:0000256" key="1">
    <source>
        <dbReference type="ARBA" id="ARBA00007553"/>
    </source>
</evidence>
<evidence type="ECO:0000256" key="8">
    <source>
        <dbReference type="PIRSR" id="PIRSR037945-1"/>
    </source>
</evidence>
<dbReference type="SMART" id="SM00701">
    <property type="entry name" value="PGRP"/>
    <property type="match status" value="1"/>
</dbReference>
<dbReference type="InterPro" id="IPR036505">
    <property type="entry name" value="Amidase/PGRP_sf"/>
</dbReference>
<dbReference type="PANTHER" id="PTHR11022">
    <property type="entry name" value="PEPTIDOGLYCAN RECOGNITION PROTEIN"/>
    <property type="match status" value="1"/>
</dbReference>
<evidence type="ECO:0000313" key="12">
    <source>
        <dbReference type="EMBL" id="AXS59129.1"/>
    </source>
</evidence>
<dbReference type="SMART" id="SM00644">
    <property type="entry name" value="Ami_2"/>
    <property type="match status" value="1"/>
</dbReference>
<dbReference type="GO" id="GO:0008270">
    <property type="term" value="F:zinc ion binding"/>
    <property type="evidence" value="ECO:0007669"/>
    <property type="project" value="InterPro"/>
</dbReference>
<dbReference type="InterPro" id="IPR006619">
    <property type="entry name" value="PGRP_domain_met/bac"/>
</dbReference>
<evidence type="ECO:0000256" key="9">
    <source>
        <dbReference type="SAM" id="SignalP"/>
    </source>
</evidence>
<dbReference type="PIRSF" id="PIRSF037945">
    <property type="entry name" value="PGRPs"/>
    <property type="match status" value="1"/>
</dbReference>
<dbReference type="CDD" id="cd06583">
    <property type="entry name" value="PGRP"/>
    <property type="match status" value="1"/>
</dbReference>
<dbReference type="GO" id="GO:0009253">
    <property type="term" value="P:peptidoglycan catabolic process"/>
    <property type="evidence" value="ECO:0007669"/>
    <property type="project" value="InterPro"/>
</dbReference>
<dbReference type="Gene3D" id="3.40.80.10">
    <property type="entry name" value="Peptidoglycan recognition protein-like"/>
    <property type="match status" value="1"/>
</dbReference>
<comment type="similarity">
    <text evidence="1 7">Belongs to the N-acetylmuramoyl-L-alanine amidase 2 family.</text>
</comment>
<dbReference type="GO" id="GO:0042834">
    <property type="term" value="F:peptidoglycan binding"/>
    <property type="evidence" value="ECO:0007669"/>
    <property type="project" value="InterPro"/>
</dbReference>
<proteinExistence type="evidence at transcript level"/>
<evidence type="ECO:0000256" key="3">
    <source>
        <dbReference type="ARBA" id="ARBA00022588"/>
    </source>
</evidence>
<dbReference type="OrthoDB" id="10001926at2759"/>
<evidence type="ECO:0000259" key="10">
    <source>
        <dbReference type="SMART" id="SM00644"/>
    </source>
</evidence>
<evidence type="ECO:0000256" key="4">
    <source>
        <dbReference type="ARBA" id="ARBA00022729"/>
    </source>
</evidence>
<evidence type="ECO:0000256" key="2">
    <source>
        <dbReference type="ARBA" id="ARBA00011245"/>
    </source>
</evidence>
<feature type="signal peptide" evidence="9">
    <location>
        <begin position="1"/>
        <end position="20"/>
    </location>
</feature>
<dbReference type="Pfam" id="PF01510">
    <property type="entry name" value="Amidase_2"/>
    <property type="match status" value="1"/>
</dbReference>